<name>A0A8S3Y126_PARAO</name>
<organism evidence="2 3">
    <name type="scientific">Parnassius apollo</name>
    <name type="common">Apollo butterfly</name>
    <name type="synonym">Papilio apollo</name>
    <dbReference type="NCBI Taxonomy" id="110799"/>
    <lineage>
        <taxon>Eukaryota</taxon>
        <taxon>Metazoa</taxon>
        <taxon>Ecdysozoa</taxon>
        <taxon>Arthropoda</taxon>
        <taxon>Hexapoda</taxon>
        <taxon>Insecta</taxon>
        <taxon>Pterygota</taxon>
        <taxon>Neoptera</taxon>
        <taxon>Endopterygota</taxon>
        <taxon>Lepidoptera</taxon>
        <taxon>Glossata</taxon>
        <taxon>Ditrysia</taxon>
        <taxon>Papilionoidea</taxon>
        <taxon>Papilionidae</taxon>
        <taxon>Parnassiinae</taxon>
        <taxon>Parnassini</taxon>
        <taxon>Parnassius</taxon>
        <taxon>Parnassius</taxon>
    </lineage>
</organism>
<feature type="coiled-coil region" evidence="1">
    <location>
        <begin position="1"/>
        <end position="49"/>
    </location>
</feature>
<accession>A0A8S3Y126</accession>
<dbReference type="AlphaFoldDB" id="A0A8S3Y126"/>
<evidence type="ECO:0000313" key="3">
    <source>
        <dbReference type="Proteomes" id="UP000691718"/>
    </source>
</evidence>
<gene>
    <name evidence="2" type="ORF">PAPOLLO_LOCUS24874</name>
</gene>
<dbReference type="Proteomes" id="UP000691718">
    <property type="component" value="Unassembled WGS sequence"/>
</dbReference>
<dbReference type="EMBL" id="CAJQZP010001492">
    <property type="protein sequence ID" value="CAG5050842.1"/>
    <property type="molecule type" value="Genomic_DNA"/>
</dbReference>
<sequence>MIELEMQIEQLKQTLQAANAEVDNLILQNNDLQRELENCQMVIKLLRAIQTLGPEKIRGMSQASLQSKHNFSIKFKKTQ</sequence>
<comment type="caution">
    <text evidence="2">The sequence shown here is derived from an EMBL/GenBank/DDBJ whole genome shotgun (WGS) entry which is preliminary data.</text>
</comment>
<keyword evidence="3" id="KW-1185">Reference proteome</keyword>
<proteinExistence type="predicted"/>
<evidence type="ECO:0000256" key="1">
    <source>
        <dbReference type="SAM" id="Coils"/>
    </source>
</evidence>
<reference evidence="2" key="1">
    <citation type="submission" date="2021-04" db="EMBL/GenBank/DDBJ databases">
        <authorList>
            <person name="Tunstrom K."/>
        </authorList>
    </citation>
    <scope>NUCLEOTIDE SEQUENCE</scope>
</reference>
<protein>
    <submittedName>
        <fullName evidence="2">(apollo) hypothetical protein</fullName>
    </submittedName>
</protein>
<keyword evidence="1" id="KW-0175">Coiled coil</keyword>
<evidence type="ECO:0000313" key="2">
    <source>
        <dbReference type="EMBL" id="CAG5050842.1"/>
    </source>
</evidence>
<dbReference type="OrthoDB" id="7489906at2759"/>